<feature type="signal peptide" evidence="2">
    <location>
        <begin position="1"/>
        <end position="19"/>
    </location>
</feature>
<reference evidence="4" key="2">
    <citation type="submission" date="2025-08" db="UniProtKB">
        <authorList>
            <consortium name="RefSeq"/>
        </authorList>
    </citation>
    <scope>IDENTIFICATION</scope>
    <source>
        <strain evidence="4">S238N-H82</strain>
        <tissue evidence="4">Testes</tissue>
    </source>
</reference>
<feature type="transmembrane region" description="Helical" evidence="1">
    <location>
        <begin position="174"/>
        <end position="195"/>
    </location>
</feature>
<name>A0A9J7LZ34_BRAFL</name>
<keyword evidence="1" id="KW-0812">Transmembrane</keyword>
<evidence type="ECO:0000256" key="2">
    <source>
        <dbReference type="SAM" id="SignalP"/>
    </source>
</evidence>
<evidence type="ECO:0000313" key="4">
    <source>
        <dbReference type="RefSeq" id="XP_035690419.1"/>
    </source>
</evidence>
<organism evidence="3 4">
    <name type="scientific">Branchiostoma floridae</name>
    <name type="common">Florida lancelet</name>
    <name type="synonym">Amphioxus</name>
    <dbReference type="NCBI Taxonomy" id="7739"/>
    <lineage>
        <taxon>Eukaryota</taxon>
        <taxon>Metazoa</taxon>
        <taxon>Chordata</taxon>
        <taxon>Cephalochordata</taxon>
        <taxon>Leptocardii</taxon>
        <taxon>Amphioxiformes</taxon>
        <taxon>Branchiostomatidae</taxon>
        <taxon>Branchiostoma</taxon>
    </lineage>
</organism>
<dbReference type="RefSeq" id="XP_035690419.1">
    <property type="nucleotide sequence ID" value="XM_035834526.1"/>
</dbReference>
<sequence>MGGSLSFYFFAVCVLLGEGIFDQGVAVVAASSGNDVQVQPTRSSVTVEVGQTARLSFSISTDVHNAENLRATVWSEDRESYCETTTPNGVVGCVNMFHNRANMTIWWSEDSSIGGLTFELVNVTNSMSIETEIRFYGEGYGNARVYVNVTEAKSDPDVENARKLQGTDTTTVCLAVFLTLALVVAVVFSVMWVITKRNYDELKRKCDKYKDDLTTLPSTSKTSKV</sequence>
<protein>
    <submittedName>
        <fullName evidence="4">Uncharacterized protein LOC118425558</fullName>
    </submittedName>
</protein>
<dbReference type="KEGG" id="bfo:118425558"/>
<keyword evidence="1" id="KW-0472">Membrane</keyword>
<dbReference type="GeneID" id="118425558"/>
<dbReference type="Proteomes" id="UP000001554">
    <property type="component" value="Chromosome 1"/>
</dbReference>
<keyword evidence="3" id="KW-1185">Reference proteome</keyword>
<proteinExistence type="predicted"/>
<dbReference type="OrthoDB" id="10112215at2759"/>
<keyword evidence="2" id="KW-0732">Signal</keyword>
<gene>
    <name evidence="4" type="primary">LOC118425558</name>
</gene>
<evidence type="ECO:0000256" key="1">
    <source>
        <dbReference type="SAM" id="Phobius"/>
    </source>
</evidence>
<accession>A0A9J7LZ34</accession>
<keyword evidence="1" id="KW-1133">Transmembrane helix</keyword>
<reference evidence="3" key="1">
    <citation type="journal article" date="2020" name="Nat. Ecol. Evol.">
        <title>Deeply conserved synteny resolves early events in vertebrate evolution.</title>
        <authorList>
            <person name="Simakov O."/>
            <person name="Marletaz F."/>
            <person name="Yue J.X."/>
            <person name="O'Connell B."/>
            <person name="Jenkins J."/>
            <person name="Brandt A."/>
            <person name="Calef R."/>
            <person name="Tung C.H."/>
            <person name="Huang T.K."/>
            <person name="Schmutz J."/>
            <person name="Satoh N."/>
            <person name="Yu J.K."/>
            <person name="Putnam N.H."/>
            <person name="Green R.E."/>
            <person name="Rokhsar D.S."/>
        </authorList>
    </citation>
    <scope>NUCLEOTIDE SEQUENCE [LARGE SCALE GENOMIC DNA]</scope>
    <source>
        <strain evidence="3">S238N-H82</strain>
    </source>
</reference>
<evidence type="ECO:0000313" key="3">
    <source>
        <dbReference type="Proteomes" id="UP000001554"/>
    </source>
</evidence>
<dbReference type="AlphaFoldDB" id="A0A9J7LZ34"/>
<feature type="chain" id="PRO_5039886695" evidence="2">
    <location>
        <begin position="20"/>
        <end position="225"/>
    </location>
</feature>